<reference evidence="1 2" key="1">
    <citation type="submission" date="2018-08" db="EMBL/GenBank/DDBJ databases">
        <title>A genome reference for cultivated species of the human gut microbiota.</title>
        <authorList>
            <person name="Zou Y."/>
            <person name="Xue W."/>
            <person name="Luo G."/>
        </authorList>
    </citation>
    <scope>NUCLEOTIDE SEQUENCE [LARGE SCALE GENOMIC DNA]</scope>
    <source>
        <strain evidence="1 2">AF14-18</strain>
    </source>
</reference>
<dbReference type="EMBL" id="QRZM01000028">
    <property type="protein sequence ID" value="RGV68723.1"/>
    <property type="molecule type" value="Genomic_DNA"/>
</dbReference>
<protein>
    <submittedName>
        <fullName evidence="1">Glycosyltransferase</fullName>
    </submittedName>
</protein>
<dbReference type="CDD" id="cd03801">
    <property type="entry name" value="GT4_PimA-like"/>
    <property type="match status" value="1"/>
</dbReference>
<dbReference type="Pfam" id="PF13692">
    <property type="entry name" value="Glyco_trans_1_4"/>
    <property type="match status" value="1"/>
</dbReference>
<dbReference type="PANTHER" id="PTHR12526:SF630">
    <property type="entry name" value="GLYCOSYLTRANSFERASE"/>
    <property type="match status" value="1"/>
</dbReference>
<sequence length="393" mass="45348">MNILHISPYFPSLGANHAGGVCMGKQIETLRQWNTVYVLSFEASEYDRKLREKLENDGFCRSIKISRMRRLAHMLAEPWMPNYFAARSSIRFAVIMIYMVRKYKIDAIHAEYASMGQYYWIKKLFPELKFNMTEHDMTAQSYERKVNDSKGIKKVYLKSQLKKVLRKEGKYCRQVDCLFTFNEKDKNLIEKQYGRSDCKVLNPYYGLDDGVGSQEPDDGVRKQGMICFLGQMGRDENYLAAIRLIQIAARVKEQIPELQVYIVGNQPSEQLRQMENDYIHVTGFVDDVDLYLKQAQAAVFPLTLGAGIKLKVLRSLAIGTPVITGSIGAEGIDEEGEVIVKAETDEEYEVCIQQLLRDSGRCRRLSEAGRRYVAERFAWKKSEEILEQVYGRR</sequence>
<dbReference type="SUPFAM" id="SSF53756">
    <property type="entry name" value="UDP-Glycosyltransferase/glycogen phosphorylase"/>
    <property type="match status" value="1"/>
</dbReference>
<dbReference type="Gene3D" id="3.40.50.2000">
    <property type="entry name" value="Glycogen Phosphorylase B"/>
    <property type="match status" value="2"/>
</dbReference>
<dbReference type="GO" id="GO:0016740">
    <property type="term" value="F:transferase activity"/>
    <property type="evidence" value="ECO:0007669"/>
    <property type="project" value="UniProtKB-KW"/>
</dbReference>
<organism evidence="1 2">
    <name type="scientific">Enterocloster bolteae</name>
    <dbReference type="NCBI Taxonomy" id="208479"/>
    <lineage>
        <taxon>Bacteria</taxon>
        <taxon>Bacillati</taxon>
        <taxon>Bacillota</taxon>
        <taxon>Clostridia</taxon>
        <taxon>Lachnospirales</taxon>
        <taxon>Lachnospiraceae</taxon>
        <taxon>Enterocloster</taxon>
    </lineage>
</organism>
<name>A0A412YTE4_9FIRM</name>
<dbReference type="AlphaFoldDB" id="A0A412YTE4"/>
<evidence type="ECO:0000313" key="2">
    <source>
        <dbReference type="Proteomes" id="UP000284543"/>
    </source>
</evidence>
<comment type="caution">
    <text evidence="1">The sequence shown here is derived from an EMBL/GenBank/DDBJ whole genome shotgun (WGS) entry which is preliminary data.</text>
</comment>
<evidence type="ECO:0000313" key="1">
    <source>
        <dbReference type="EMBL" id="RGV68723.1"/>
    </source>
</evidence>
<gene>
    <name evidence="1" type="ORF">DWW02_29075</name>
</gene>
<accession>A0A412YTE4</accession>
<proteinExistence type="predicted"/>
<keyword evidence="1" id="KW-0808">Transferase</keyword>
<dbReference type="Proteomes" id="UP000284543">
    <property type="component" value="Unassembled WGS sequence"/>
</dbReference>
<dbReference type="PANTHER" id="PTHR12526">
    <property type="entry name" value="GLYCOSYLTRANSFERASE"/>
    <property type="match status" value="1"/>
</dbReference>